<dbReference type="AlphaFoldDB" id="A0A2A6LZA1"/>
<reference evidence="1 2" key="1">
    <citation type="submission" date="2017-09" db="EMBL/GenBank/DDBJ databases">
        <title>Comparative genomics of rhizobia isolated from Phaseolus vulgaris in China.</title>
        <authorList>
            <person name="Tong W."/>
        </authorList>
    </citation>
    <scope>NUCLEOTIDE SEQUENCE [LARGE SCALE GENOMIC DNA]</scope>
    <source>
        <strain evidence="1 2">PCH1</strain>
    </source>
</reference>
<dbReference type="Proteomes" id="UP000220353">
    <property type="component" value="Unassembled WGS sequence"/>
</dbReference>
<protein>
    <submittedName>
        <fullName evidence="1">Uncharacterized protein</fullName>
    </submittedName>
</protein>
<dbReference type="RefSeq" id="WP_097586867.1">
    <property type="nucleotide sequence ID" value="NZ_NWTC01000008.1"/>
</dbReference>
<organism evidence="1 2">
    <name type="scientific">Rhizobium fredii</name>
    <name type="common">Sinorhizobium fredii</name>
    <dbReference type="NCBI Taxonomy" id="380"/>
    <lineage>
        <taxon>Bacteria</taxon>
        <taxon>Pseudomonadati</taxon>
        <taxon>Pseudomonadota</taxon>
        <taxon>Alphaproteobacteria</taxon>
        <taxon>Hyphomicrobiales</taxon>
        <taxon>Rhizobiaceae</taxon>
        <taxon>Sinorhizobium/Ensifer group</taxon>
        <taxon>Sinorhizobium</taxon>
    </lineage>
</organism>
<accession>A0A2A6LZA1</accession>
<sequence>MSSKLIKAYDRLSEAEDFCQAIFMAAAGLEDAEDSSVFQRLAEVAKDKIREAMSIISEVREGQE</sequence>
<evidence type="ECO:0000313" key="2">
    <source>
        <dbReference type="Proteomes" id="UP000220353"/>
    </source>
</evidence>
<dbReference type="EMBL" id="NWTC01000008">
    <property type="protein sequence ID" value="PDT47469.1"/>
    <property type="molecule type" value="Genomic_DNA"/>
</dbReference>
<gene>
    <name evidence="1" type="ORF">CO661_12065</name>
</gene>
<evidence type="ECO:0000313" key="1">
    <source>
        <dbReference type="EMBL" id="PDT47469.1"/>
    </source>
</evidence>
<comment type="caution">
    <text evidence="1">The sequence shown here is derived from an EMBL/GenBank/DDBJ whole genome shotgun (WGS) entry which is preliminary data.</text>
</comment>
<proteinExistence type="predicted"/>
<name>A0A2A6LZA1_RHIFR</name>